<feature type="region of interest" description="Disordered" evidence="1">
    <location>
        <begin position="237"/>
        <end position="301"/>
    </location>
</feature>
<dbReference type="AlphaFoldDB" id="A0A443HYG9"/>
<protein>
    <submittedName>
        <fullName evidence="2">Uncharacterized protein</fullName>
    </submittedName>
</protein>
<accession>A0A443HYG9</accession>
<organism evidence="2 3">
    <name type="scientific">Byssochlamys spectabilis</name>
    <name type="common">Paecilomyces variotii</name>
    <dbReference type="NCBI Taxonomy" id="264951"/>
    <lineage>
        <taxon>Eukaryota</taxon>
        <taxon>Fungi</taxon>
        <taxon>Dikarya</taxon>
        <taxon>Ascomycota</taxon>
        <taxon>Pezizomycotina</taxon>
        <taxon>Eurotiomycetes</taxon>
        <taxon>Eurotiomycetidae</taxon>
        <taxon>Eurotiales</taxon>
        <taxon>Thermoascaceae</taxon>
        <taxon>Paecilomyces</taxon>
    </lineage>
</organism>
<dbReference type="RefSeq" id="XP_028486455.1">
    <property type="nucleotide sequence ID" value="XM_028626134.1"/>
</dbReference>
<gene>
    <name evidence="2" type="ORF">C8Q69DRAFT_205582</name>
</gene>
<keyword evidence="3" id="KW-1185">Reference proteome</keyword>
<dbReference type="GeneID" id="39595411"/>
<reference evidence="2 3" key="1">
    <citation type="journal article" date="2018" name="Front. Microbiol.">
        <title>Genomic and genetic insights into a cosmopolitan fungus, Paecilomyces variotii (Eurotiales).</title>
        <authorList>
            <person name="Urquhart A.S."/>
            <person name="Mondo S.J."/>
            <person name="Makela M.R."/>
            <person name="Hane J.K."/>
            <person name="Wiebenga A."/>
            <person name="He G."/>
            <person name="Mihaltcheva S."/>
            <person name="Pangilinan J."/>
            <person name="Lipzen A."/>
            <person name="Barry K."/>
            <person name="de Vries R.P."/>
            <person name="Grigoriev I.V."/>
            <person name="Idnurm A."/>
        </authorList>
    </citation>
    <scope>NUCLEOTIDE SEQUENCE [LARGE SCALE GENOMIC DNA]</scope>
    <source>
        <strain evidence="2 3">CBS 101075</strain>
    </source>
</reference>
<feature type="region of interest" description="Disordered" evidence="1">
    <location>
        <begin position="1"/>
        <end position="27"/>
    </location>
</feature>
<evidence type="ECO:0000313" key="2">
    <source>
        <dbReference type="EMBL" id="RWQ96810.1"/>
    </source>
</evidence>
<feature type="compositionally biased region" description="Polar residues" evidence="1">
    <location>
        <begin position="240"/>
        <end position="250"/>
    </location>
</feature>
<proteinExistence type="predicted"/>
<evidence type="ECO:0000313" key="3">
    <source>
        <dbReference type="Proteomes" id="UP000283841"/>
    </source>
</evidence>
<name>A0A443HYG9_BYSSP</name>
<feature type="compositionally biased region" description="Polar residues" evidence="1">
    <location>
        <begin position="257"/>
        <end position="267"/>
    </location>
</feature>
<dbReference type="Proteomes" id="UP000283841">
    <property type="component" value="Unassembled WGS sequence"/>
</dbReference>
<dbReference type="EMBL" id="RCNU01000003">
    <property type="protein sequence ID" value="RWQ96810.1"/>
    <property type="molecule type" value="Genomic_DNA"/>
</dbReference>
<evidence type="ECO:0000256" key="1">
    <source>
        <dbReference type="SAM" id="MobiDB-lite"/>
    </source>
</evidence>
<sequence>MSMTRRLAQFEQGRELPGKPMAKGIEPSKKEEVVPWLWDFAYLYKPGGLNNLDDGKSKDSEVNVQKQKAAEAQKPAPDYSIKSWKAGISCSVWSVPDISMHPIFRNVPSCETLYERANETRGQITVRVINTVSRPAPNMQPRAVSSSTTEWLPYSVRGSQYGGEQRKPSKRNFISRLFTRVKEKTESLYHNYASTRRIRKQHKDYHDRDVEAAGELLGESFEEDVPDIQPQPERLEESFHSAQRQTSQGYSRLAPQSFPTPDLSSPETVPPPYHSACEIPPPPQYSPSSTALPLQEPSPKPTITNLVSKVWSWIWGRRAS</sequence>
<dbReference type="VEuPathDB" id="FungiDB:C8Q69DRAFT_205582"/>
<dbReference type="OrthoDB" id="10310161at2759"/>
<feature type="compositionally biased region" description="Pro residues" evidence="1">
    <location>
        <begin position="268"/>
        <end position="285"/>
    </location>
</feature>
<comment type="caution">
    <text evidence="2">The sequence shown here is derived from an EMBL/GenBank/DDBJ whole genome shotgun (WGS) entry which is preliminary data.</text>
</comment>